<dbReference type="InterPro" id="IPR014436">
    <property type="entry name" value="Extradiol_dOase_DODA"/>
</dbReference>
<name>A0A6A6Z5X1_9PEZI</name>
<feature type="domain" description="Extradiol ring-cleavage dioxygenase class III enzyme subunit B" evidence="6">
    <location>
        <begin position="41"/>
        <end position="258"/>
    </location>
</feature>
<dbReference type="EMBL" id="MU003693">
    <property type="protein sequence ID" value="KAF2816502.1"/>
    <property type="molecule type" value="Genomic_DNA"/>
</dbReference>
<protein>
    <submittedName>
        <fullName evidence="7 9">Extradiol ring-cleavage dioxygenase</fullName>
    </submittedName>
</protein>
<evidence type="ECO:0000256" key="5">
    <source>
        <dbReference type="ARBA" id="ARBA00023002"/>
    </source>
</evidence>
<sequence length="275" mass="29926">MTHRAPVISISHGGGPMPILGDPGHAAIVKSLSTKVPELLKLGTPEQPRAIVLVTAHWSERVPTISSGKKHSLLYDYYGFPAESYKLKYDAPGSPEVAAEVQAALQKVGLNGELDGQRGWDHGVFIPLLLIHPAATIPIVQVSVLASESPAQHYRMGRALSSLRDSNVAIIGSGFASFHNLRLMFSGALNDKSFKTRNAAWSKAVENAVLEKDEGEREKALEGWRNWPGAFEMHPRGGAEHFLPLVVCAGAGGEGKGERWVDEFMGLDMYSFYWT</sequence>
<dbReference type="OrthoDB" id="7396853at2759"/>
<dbReference type="GO" id="GO:0016702">
    <property type="term" value="F:oxidoreductase activity, acting on single donors with incorporation of molecular oxygen, incorporation of two atoms of oxygen"/>
    <property type="evidence" value="ECO:0007669"/>
    <property type="project" value="UniProtKB-ARBA"/>
</dbReference>
<evidence type="ECO:0000256" key="3">
    <source>
        <dbReference type="ARBA" id="ARBA00022723"/>
    </source>
</evidence>
<dbReference type="PIRSF" id="PIRSF006157">
    <property type="entry name" value="Doxgns_DODA"/>
    <property type="match status" value="1"/>
</dbReference>
<dbReference type="Pfam" id="PF02900">
    <property type="entry name" value="LigB"/>
    <property type="match status" value="1"/>
</dbReference>
<keyword evidence="5" id="KW-0560">Oxidoreductase</keyword>
<reference evidence="9" key="3">
    <citation type="submission" date="2025-04" db="UniProtKB">
        <authorList>
            <consortium name="RefSeq"/>
        </authorList>
    </citation>
    <scope>IDENTIFICATION</scope>
    <source>
        <strain evidence="9">CBS 304.34</strain>
    </source>
</reference>
<evidence type="ECO:0000313" key="9">
    <source>
        <dbReference type="RefSeq" id="XP_033583466.1"/>
    </source>
</evidence>
<dbReference type="PANTHER" id="PTHR30096">
    <property type="entry name" value="4,5-DOPA DIOXYGENASE EXTRADIOL-LIKE PROTEIN"/>
    <property type="match status" value="1"/>
</dbReference>
<dbReference type="InterPro" id="IPR004183">
    <property type="entry name" value="Xdiol_dOase_suB"/>
</dbReference>
<proteinExistence type="inferred from homology"/>
<dbReference type="AlphaFoldDB" id="A0A6A6Z5X1"/>
<dbReference type="RefSeq" id="XP_033583466.1">
    <property type="nucleotide sequence ID" value="XM_033722686.1"/>
</dbReference>
<evidence type="ECO:0000256" key="4">
    <source>
        <dbReference type="ARBA" id="ARBA00022833"/>
    </source>
</evidence>
<dbReference type="Proteomes" id="UP000504636">
    <property type="component" value="Unplaced"/>
</dbReference>
<comment type="cofactor">
    <cofactor evidence="1">
        <name>Zn(2+)</name>
        <dbReference type="ChEBI" id="CHEBI:29105"/>
    </cofactor>
</comment>
<dbReference type="GO" id="GO:0008198">
    <property type="term" value="F:ferrous iron binding"/>
    <property type="evidence" value="ECO:0007669"/>
    <property type="project" value="InterPro"/>
</dbReference>
<keyword evidence="3" id="KW-0479">Metal-binding</keyword>
<accession>A0A6A6Z5X1</accession>
<dbReference type="Gene3D" id="3.40.830.10">
    <property type="entry name" value="LigB-like"/>
    <property type="match status" value="1"/>
</dbReference>
<gene>
    <name evidence="7 9" type="ORF">BDZ99DRAFT_485096</name>
</gene>
<evidence type="ECO:0000313" key="8">
    <source>
        <dbReference type="Proteomes" id="UP000504636"/>
    </source>
</evidence>
<evidence type="ECO:0000259" key="6">
    <source>
        <dbReference type="Pfam" id="PF02900"/>
    </source>
</evidence>
<keyword evidence="8" id="KW-1185">Reference proteome</keyword>
<dbReference type="GeneID" id="54463579"/>
<reference evidence="9" key="2">
    <citation type="submission" date="2020-04" db="EMBL/GenBank/DDBJ databases">
        <authorList>
            <consortium name="NCBI Genome Project"/>
        </authorList>
    </citation>
    <scope>NUCLEOTIDE SEQUENCE</scope>
    <source>
        <strain evidence="9">CBS 304.34</strain>
    </source>
</reference>
<evidence type="ECO:0000313" key="7">
    <source>
        <dbReference type="EMBL" id="KAF2816502.1"/>
    </source>
</evidence>
<dbReference type="SUPFAM" id="SSF53213">
    <property type="entry name" value="LigB-like"/>
    <property type="match status" value="1"/>
</dbReference>
<organism evidence="7">
    <name type="scientific">Mytilinidion resinicola</name>
    <dbReference type="NCBI Taxonomy" id="574789"/>
    <lineage>
        <taxon>Eukaryota</taxon>
        <taxon>Fungi</taxon>
        <taxon>Dikarya</taxon>
        <taxon>Ascomycota</taxon>
        <taxon>Pezizomycotina</taxon>
        <taxon>Dothideomycetes</taxon>
        <taxon>Pleosporomycetidae</taxon>
        <taxon>Mytilinidiales</taxon>
        <taxon>Mytilinidiaceae</taxon>
        <taxon>Mytilinidion</taxon>
    </lineage>
</organism>
<comment type="similarity">
    <text evidence="2">Belongs to the DODA-type extradiol aromatic ring-opening dioxygenase family.</text>
</comment>
<dbReference type="GO" id="GO:0008270">
    <property type="term" value="F:zinc ion binding"/>
    <property type="evidence" value="ECO:0007669"/>
    <property type="project" value="InterPro"/>
</dbReference>
<reference evidence="7 9" key="1">
    <citation type="journal article" date="2020" name="Stud. Mycol.">
        <title>101 Dothideomycetes genomes: a test case for predicting lifestyles and emergence of pathogens.</title>
        <authorList>
            <person name="Haridas S."/>
            <person name="Albert R."/>
            <person name="Binder M."/>
            <person name="Bloem J."/>
            <person name="Labutti K."/>
            <person name="Salamov A."/>
            <person name="Andreopoulos B."/>
            <person name="Baker S."/>
            <person name="Barry K."/>
            <person name="Bills G."/>
            <person name="Bluhm B."/>
            <person name="Cannon C."/>
            <person name="Castanera R."/>
            <person name="Culley D."/>
            <person name="Daum C."/>
            <person name="Ezra D."/>
            <person name="Gonzalez J."/>
            <person name="Henrissat B."/>
            <person name="Kuo A."/>
            <person name="Liang C."/>
            <person name="Lipzen A."/>
            <person name="Lutzoni F."/>
            <person name="Magnuson J."/>
            <person name="Mondo S."/>
            <person name="Nolan M."/>
            <person name="Ohm R."/>
            <person name="Pangilinan J."/>
            <person name="Park H.-J."/>
            <person name="Ramirez L."/>
            <person name="Alfaro M."/>
            <person name="Sun H."/>
            <person name="Tritt A."/>
            <person name="Yoshinaga Y."/>
            <person name="Zwiers L.-H."/>
            <person name="Turgeon B."/>
            <person name="Goodwin S."/>
            <person name="Spatafora J."/>
            <person name="Crous P."/>
            <person name="Grigoriev I."/>
        </authorList>
    </citation>
    <scope>NUCLEOTIDE SEQUENCE</scope>
    <source>
        <strain evidence="7 9">CBS 304.34</strain>
    </source>
</reference>
<evidence type="ECO:0000256" key="2">
    <source>
        <dbReference type="ARBA" id="ARBA00007581"/>
    </source>
</evidence>
<dbReference type="CDD" id="cd07363">
    <property type="entry name" value="45_DOPA_Dioxygenase"/>
    <property type="match status" value="1"/>
</dbReference>
<keyword evidence="4" id="KW-0862">Zinc</keyword>
<evidence type="ECO:0000256" key="1">
    <source>
        <dbReference type="ARBA" id="ARBA00001947"/>
    </source>
</evidence>
<keyword evidence="7 9" id="KW-0223">Dioxygenase</keyword>
<dbReference type="PANTHER" id="PTHR30096:SF0">
    <property type="entry name" value="4,5-DOPA DIOXYGENASE EXTRADIOL-LIKE PROTEIN"/>
    <property type="match status" value="1"/>
</dbReference>